<dbReference type="SUPFAM" id="SSF55347">
    <property type="entry name" value="Glyceraldehyde-3-phosphate dehydrogenase-like, C-terminal domain"/>
    <property type="match status" value="1"/>
</dbReference>
<dbReference type="InterPro" id="IPR001282">
    <property type="entry name" value="G6P_DH"/>
</dbReference>
<dbReference type="HAMAP" id="MF_00966">
    <property type="entry name" value="G6PD"/>
    <property type="match status" value="1"/>
</dbReference>
<dbReference type="RefSeq" id="WP_077395916.1">
    <property type="nucleotide sequence ID" value="NZ_JATM01000001.1"/>
</dbReference>
<evidence type="ECO:0000256" key="5">
    <source>
        <dbReference type="ARBA" id="ARBA00023002"/>
    </source>
</evidence>
<dbReference type="GO" id="GO:0009051">
    <property type="term" value="P:pentose-phosphate shunt, oxidative branch"/>
    <property type="evidence" value="ECO:0007669"/>
    <property type="project" value="TreeGrafter"/>
</dbReference>
<dbReference type="EC" id="1.1.1.49" evidence="7"/>
<keyword evidence="6 7" id="KW-0119">Carbohydrate metabolism</keyword>
<dbReference type="Pfam" id="PF02781">
    <property type="entry name" value="G6PD_C"/>
    <property type="match status" value="1"/>
</dbReference>
<evidence type="ECO:0000259" key="8">
    <source>
        <dbReference type="Pfam" id="PF00479"/>
    </source>
</evidence>
<dbReference type="GO" id="GO:0050661">
    <property type="term" value="F:NADP binding"/>
    <property type="evidence" value="ECO:0007669"/>
    <property type="project" value="UniProtKB-UniRule"/>
</dbReference>
<dbReference type="EMBL" id="JATM01000001">
    <property type="protein sequence ID" value="OOL19895.1"/>
    <property type="molecule type" value="Genomic_DNA"/>
</dbReference>
<proteinExistence type="inferred from homology"/>
<feature type="active site" description="Proton acceptor" evidence="7">
    <location>
        <position position="243"/>
    </location>
</feature>
<evidence type="ECO:0000256" key="4">
    <source>
        <dbReference type="ARBA" id="ARBA00022857"/>
    </source>
</evidence>
<sequence length="490" mass="54715">MAHSQQTAPFDYVIFGATGDLTMRKLLPALYNQLRIGHVPEEARIIGTARSSLSRDEYIIRAREALETFLPEQHKDAELIERFLKKVHYVTLDGTKSDHNWDDLKAVLDQSPADRIRVFYYSTAPQLFEAISENLHRFGFITPQSRVVLEKPIGTDSASAKAINDGVSRFFDEKQIFRIDHYLGKETVQDIIALRFANPIFNAIWSAEHIQSIQITAAETVGVEGRAAYYDTSGALRDMIQNHLLQVLSLCAMEAPADLEADTVRDAKVNVLKALRPIPEDKVASETVRAQYVKGEMKGKPVPGYLEELGEDSHTETYAAMRAYIDTPRWKGVPFYIRTAKRSTKKVSEVIVTFRKSASSLFGASAASNRLVIRLQPDEGFGLALNIKNPSAAGFDLQHGAMSGKFAPADGSLIPDSYERLMLDAVRGYPALFIRRDEVEAAWAWVEPTLKTWAANKVPMAHYAAGSYGPEEARRFIATTGDSWHEDMAD</sequence>
<dbReference type="Pfam" id="PF00479">
    <property type="entry name" value="G6PD_N"/>
    <property type="match status" value="1"/>
</dbReference>
<comment type="caution">
    <text evidence="10">The sequence shown here is derived from an EMBL/GenBank/DDBJ whole genome shotgun (WGS) entry which is preliminary data.</text>
</comment>
<organism evidence="10 11">
    <name type="scientific">Bombella intestini</name>
    <dbReference type="NCBI Taxonomy" id="1539051"/>
    <lineage>
        <taxon>Bacteria</taxon>
        <taxon>Pseudomonadati</taxon>
        <taxon>Pseudomonadota</taxon>
        <taxon>Alphaproteobacteria</taxon>
        <taxon>Acetobacterales</taxon>
        <taxon>Acetobacteraceae</taxon>
        <taxon>Bombella</taxon>
    </lineage>
</organism>
<dbReference type="PANTHER" id="PTHR23429:SF0">
    <property type="entry name" value="GLUCOSE-6-PHOSPHATE 1-DEHYDROGENASE"/>
    <property type="match status" value="1"/>
</dbReference>
<evidence type="ECO:0000256" key="2">
    <source>
        <dbReference type="ARBA" id="ARBA00009975"/>
    </source>
</evidence>
<dbReference type="GO" id="GO:0005829">
    <property type="term" value="C:cytosol"/>
    <property type="evidence" value="ECO:0007669"/>
    <property type="project" value="TreeGrafter"/>
</dbReference>
<comment type="catalytic activity">
    <reaction evidence="7">
        <text>D-glucose 6-phosphate + NADP(+) = 6-phospho-D-glucono-1,5-lactone + NADPH + H(+)</text>
        <dbReference type="Rhea" id="RHEA:15841"/>
        <dbReference type="ChEBI" id="CHEBI:15378"/>
        <dbReference type="ChEBI" id="CHEBI:57783"/>
        <dbReference type="ChEBI" id="CHEBI:57955"/>
        <dbReference type="ChEBI" id="CHEBI:58349"/>
        <dbReference type="ChEBI" id="CHEBI:61548"/>
        <dbReference type="EC" id="1.1.1.49"/>
    </reaction>
</comment>
<name>A0A1S8GSE5_9PROT</name>
<feature type="binding site" evidence="7">
    <location>
        <position position="219"/>
    </location>
    <ligand>
        <name>substrate</name>
    </ligand>
</feature>
<feature type="binding site" evidence="7">
    <location>
        <position position="185"/>
    </location>
    <ligand>
        <name>substrate</name>
    </ligand>
</feature>
<dbReference type="OrthoDB" id="9802739at2"/>
<feature type="binding site" evidence="7">
    <location>
        <position position="151"/>
    </location>
    <ligand>
        <name>NADP(+)</name>
        <dbReference type="ChEBI" id="CHEBI:58349"/>
    </ligand>
</feature>
<gene>
    <name evidence="7" type="primary">zwf</name>
    <name evidence="10" type="ORF">AL01_02790</name>
</gene>
<dbReference type="PANTHER" id="PTHR23429">
    <property type="entry name" value="GLUCOSE-6-PHOSPHATE 1-DEHYDROGENASE G6PD"/>
    <property type="match status" value="1"/>
</dbReference>
<dbReference type="STRING" id="1539051.AL01_02790"/>
<dbReference type="UniPathway" id="UPA00115">
    <property type="reaction ID" value="UER00408"/>
</dbReference>
<evidence type="ECO:0000256" key="3">
    <source>
        <dbReference type="ARBA" id="ARBA00022526"/>
    </source>
</evidence>
<feature type="domain" description="Glucose-6-phosphate dehydrogenase C-terminal" evidence="9">
    <location>
        <begin position="193"/>
        <end position="485"/>
    </location>
</feature>
<evidence type="ECO:0000256" key="6">
    <source>
        <dbReference type="ARBA" id="ARBA00023277"/>
    </source>
</evidence>
<keyword evidence="5 7" id="KW-0560">Oxidoreductase</keyword>
<feature type="binding site" evidence="7">
    <location>
        <position position="238"/>
    </location>
    <ligand>
        <name>substrate</name>
    </ligand>
</feature>
<dbReference type="GO" id="GO:0004345">
    <property type="term" value="F:glucose-6-phosphate dehydrogenase activity"/>
    <property type="evidence" value="ECO:0007669"/>
    <property type="project" value="UniProtKB-UniRule"/>
</dbReference>
<evidence type="ECO:0000313" key="11">
    <source>
        <dbReference type="Proteomes" id="UP000200980"/>
    </source>
</evidence>
<dbReference type="SUPFAM" id="SSF51735">
    <property type="entry name" value="NAD(P)-binding Rossmann-fold domains"/>
    <property type="match status" value="1"/>
</dbReference>
<dbReference type="InterPro" id="IPR036291">
    <property type="entry name" value="NAD(P)-bd_dom_sf"/>
</dbReference>
<dbReference type="PIRSF" id="PIRSF000110">
    <property type="entry name" value="G6PD"/>
    <property type="match status" value="1"/>
</dbReference>
<accession>A0A1S8GSE5</accession>
<comment type="similarity">
    <text evidence="2 7">Belongs to the glucose-6-phosphate dehydrogenase family.</text>
</comment>
<comment type="caution">
    <text evidence="7">Lacks conserved residue(s) required for the propagation of feature annotation.</text>
</comment>
<dbReference type="AlphaFoldDB" id="A0A1S8GSE5"/>
<reference evidence="10 11" key="1">
    <citation type="journal article" date="2016" name="PLoS ONE">
        <title>Whole-Genome Sequence Analysis of Bombella intestini LMG 28161T, a Novel Acetic Acid Bacterium Isolated from the Crop of a Red-Tailed Bumble Bee, Bombus lapidarius.</title>
        <authorList>
            <person name="Li L."/>
            <person name="Illeghems K."/>
            <person name="Van Kerrebroeck S."/>
            <person name="Borremans W."/>
            <person name="Cleenwerck I."/>
            <person name="Smagghe G."/>
            <person name="De Vuyst L."/>
            <person name="Vandamme P."/>
        </authorList>
    </citation>
    <scope>NUCLEOTIDE SEQUENCE [LARGE SCALE GENOMIC DNA]</scope>
    <source>
        <strain evidence="10 11">R-52487</strain>
    </source>
</reference>
<evidence type="ECO:0000259" key="9">
    <source>
        <dbReference type="Pfam" id="PF02781"/>
    </source>
</evidence>
<comment type="function">
    <text evidence="7">Catalyzes the oxidation of glucose 6-phosphate to 6-phosphogluconolactone.</text>
</comment>
<dbReference type="InterPro" id="IPR022674">
    <property type="entry name" value="G6P_DH_NAD-bd"/>
</dbReference>
<feature type="binding site" evidence="7">
    <location>
        <position position="50"/>
    </location>
    <ligand>
        <name>NADP(+)</name>
        <dbReference type="ChEBI" id="CHEBI:58349"/>
    </ligand>
</feature>
<feature type="binding site" evidence="7">
    <location>
        <position position="346"/>
    </location>
    <ligand>
        <name>substrate</name>
    </ligand>
</feature>
<keyword evidence="4 7" id="KW-0521">NADP</keyword>
<dbReference type="PRINTS" id="PR00079">
    <property type="entry name" value="G6PDHDRGNASE"/>
</dbReference>
<dbReference type="Proteomes" id="UP000200980">
    <property type="component" value="Unassembled WGS sequence"/>
</dbReference>
<keyword evidence="3 7" id="KW-0313">Glucose metabolism</keyword>
<dbReference type="InterPro" id="IPR019796">
    <property type="entry name" value="G6P_DH_AS"/>
</dbReference>
<evidence type="ECO:0000313" key="10">
    <source>
        <dbReference type="EMBL" id="OOL19895.1"/>
    </source>
</evidence>
<dbReference type="Gene3D" id="3.30.360.10">
    <property type="entry name" value="Dihydrodipicolinate Reductase, domain 2"/>
    <property type="match status" value="1"/>
</dbReference>
<comment type="pathway">
    <text evidence="1 7">Carbohydrate degradation; pentose phosphate pathway; D-ribulose 5-phosphate from D-glucose 6-phosphate (oxidative stage): step 1/3.</text>
</comment>
<protein>
    <recommendedName>
        <fullName evidence="7">Glucose-6-phosphate 1-dehydrogenase</fullName>
        <shortName evidence="7">G6PD</shortName>
        <ecNumber evidence="7">1.1.1.49</ecNumber>
    </recommendedName>
</protein>
<dbReference type="NCBIfam" id="TIGR00871">
    <property type="entry name" value="zwf"/>
    <property type="match status" value="1"/>
</dbReference>
<feature type="binding site" evidence="7">
    <location>
        <position position="341"/>
    </location>
    <ligand>
        <name>substrate</name>
    </ligand>
</feature>
<keyword evidence="11" id="KW-1185">Reference proteome</keyword>
<dbReference type="InterPro" id="IPR022675">
    <property type="entry name" value="G6P_DH_C"/>
</dbReference>
<evidence type="ECO:0000256" key="1">
    <source>
        <dbReference type="ARBA" id="ARBA00004937"/>
    </source>
</evidence>
<feature type="domain" description="Glucose-6-phosphate dehydrogenase NAD-binding" evidence="8">
    <location>
        <begin position="13"/>
        <end position="189"/>
    </location>
</feature>
<dbReference type="Gene3D" id="3.40.50.720">
    <property type="entry name" value="NAD(P)-binding Rossmann-like Domain"/>
    <property type="match status" value="1"/>
</dbReference>
<dbReference type="GO" id="GO:0006006">
    <property type="term" value="P:glucose metabolic process"/>
    <property type="evidence" value="ECO:0007669"/>
    <property type="project" value="UniProtKB-KW"/>
</dbReference>
<dbReference type="PROSITE" id="PS00069">
    <property type="entry name" value="G6P_DEHYDROGENASE"/>
    <property type="match status" value="1"/>
</dbReference>
<evidence type="ECO:0000256" key="7">
    <source>
        <dbReference type="HAMAP-Rule" id="MF_00966"/>
    </source>
</evidence>
<feature type="binding site" evidence="7">
    <location>
        <position position="181"/>
    </location>
    <ligand>
        <name>substrate</name>
    </ligand>
</feature>